<feature type="signal peptide" evidence="5">
    <location>
        <begin position="1"/>
        <end position="27"/>
    </location>
</feature>
<comment type="caution">
    <text evidence="10">The sequence shown here is derived from an EMBL/GenBank/DDBJ whole genome shotgun (WGS) entry which is preliminary data.</text>
</comment>
<proteinExistence type="inferred from homology"/>
<feature type="domain" description="Neurotransmitter-gated ion-channel ligand-binding" evidence="6">
    <location>
        <begin position="44"/>
        <end position="245"/>
    </location>
</feature>
<reference evidence="10 11" key="1">
    <citation type="submission" date="2017-06" db="EMBL/GenBank/DDBJ databases">
        <title>A platform for efficient transgenesis in Macrostomum lignano, a flatworm model organism for stem cell research.</title>
        <authorList>
            <person name="Berezikov E."/>
        </authorList>
    </citation>
    <scope>NUCLEOTIDE SEQUENCE [LARGE SCALE GENOMIC DNA]</scope>
    <source>
        <strain evidence="10">DV1</strain>
        <tissue evidence="10">Whole organism</tissue>
    </source>
</reference>
<dbReference type="Gene3D" id="1.20.58.390">
    <property type="entry name" value="Neurotransmitter-gated ion-channel transmembrane domain"/>
    <property type="match status" value="1"/>
</dbReference>
<dbReference type="InterPro" id="IPR036719">
    <property type="entry name" value="Neuro-gated_channel_TM_sf"/>
</dbReference>
<dbReference type="SUPFAM" id="SSF63712">
    <property type="entry name" value="Nicotinic receptor ligand binding domain-like"/>
    <property type="match status" value="1"/>
</dbReference>
<dbReference type="Pfam" id="PF02931">
    <property type="entry name" value="Neur_chan_LBD"/>
    <property type="match status" value="1"/>
</dbReference>
<dbReference type="InterPro" id="IPR006202">
    <property type="entry name" value="Neur_chan_lig-bd"/>
</dbReference>
<accession>A0A267FLI3</accession>
<feature type="transmembrane region" description="Helical" evidence="5">
    <location>
        <begin position="277"/>
        <end position="298"/>
    </location>
</feature>
<sequence length="434" mass="48096">MRTQQYSDLCCRLCVAVLVLLSSGVHSQTEEAASGEEQVIRWLNLTARYCKEAAPPQDNGTATLVTVDCLVNELLEVNDVKQLFSLDSYIMLQWTDRRLAWDRSGNAELLTTDEIFLPLDMIWVPDVIVMRPIDIRSFEKNRLLAKVLANGQVTALLSYGTTNKCKMKLNDFPFDSQHCSIYLSSVAKGSKYIRLKALPRPNDQQIVVTASQNNEFCVTNVNTSWNSKMGQHDIVNITVSFKRRPLYYVIVLIIPSALILATCIFGFLLPADSGDRLALNVAILLSMSVFLQLAGSITPAQSESVPVLTWYFTVAMAVTALSTIGSIVVHLCYRRAASREAVSSPVLRLLFLNRLCGWKNTVQSVENCKESNQAQSLESVSMTTIKTSPGSEWQQIGSAIDRLLIICSVSCSVAVLLLIFVTAVKNASSWCPTY</sequence>
<keyword evidence="2 5" id="KW-0812">Transmembrane</keyword>
<dbReference type="InterPro" id="IPR006201">
    <property type="entry name" value="Neur_channel"/>
</dbReference>
<evidence type="ECO:0000256" key="5">
    <source>
        <dbReference type="RuleBase" id="RU000687"/>
    </source>
</evidence>
<comment type="similarity">
    <text evidence="5">Belongs to the ligand-gated ion channel (TC 1.A.9) family.</text>
</comment>
<dbReference type="SUPFAM" id="SSF90112">
    <property type="entry name" value="Neurotransmitter-gated ion-channel transmembrane pore"/>
    <property type="match status" value="1"/>
</dbReference>
<dbReference type="PRINTS" id="PR00252">
    <property type="entry name" value="NRIONCHANNEL"/>
</dbReference>
<dbReference type="InterPro" id="IPR006029">
    <property type="entry name" value="Neurotrans-gated_channel_TM"/>
</dbReference>
<dbReference type="Pfam" id="PF02932">
    <property type="entry name" value="Neur_chan_memb"/>
    <property type="match status" value="1"/>
</dbReference>
<dbReference type="GO" id="GO:0016020">
    <property type="term" value="C:membrane"/>
    <property type="evidence" value="ECO:0007669"/>
    <property type="project" value="UniProtKB-SubCell"/>
</dbReference>
<dbReference type="CDD" id="cd19051">
    <property type="entry name" value="LGIC_TM_cation"/>
    <property type="match status" value="1"/>
</dbReference>
<dbReference type="STRING" id="282301.A0A267FLI3"/>
<gene>
    <name evidence="9" type="ORF">BOX15_Mlig024351g2</name>
    <name evidence="8" type="ORF">BOX15_Mlig024351g3</name>
    <name evidence="10" type="ORF">BOX15_Mlig024351g4</name>
</gene>
<keyword evidence="5" id="KW-0813">Transport</keyword>
<comment type="subcellular location">
    <subcellularLocation>
        <location evidence="1">Membrane</location>
        <topology evidence="1">Multi-pass membrane protein</topology>
    </subcellularLocation>
</comment>
<dbReference type="Proteomes" id="UP000215902">
    <property type="component" value="Unassembled WGS sequence"/>
</dbReference>
<dbReference type="GO" id="GO:0005230">
    <property type="term" value="F:extracellular ligand-gated monoatomic ion channel activity"/>
    <property type="evidence" value="ECO:0007669"/>
    <property type="project" value="InterPro"/>
</dbReference>
<dbReference type="CDD" id="cd18989">
    <property type="entry name" value="LGIC_ECD_cation"/>
    <property type="match status" value="1"/>
</dbReference>
<keyword evidence="11" id="KW-1185">Reference proteome</keyword>
<dbReference type="InterPro" id="IPR036734">
    <property type="entry name" value="Neur_chan_lig-bd_sf"/>
</dbReference>
<feature type="transmembrane region" description="Helical" evidence="5">
    <location>
        <begin position="246"/>
        <end position="270"/>
    </location>
</feature>
<evidence type="ECO:0000256" key="2">
    <source>
        <dbReference type="ARBA" id="ARBA00022692"/>
    </source>
</evidence>
<dbReference type="EMBL" id="NIVC01003722">
    <property type="protein sequence ID" value="PAA50078.1"/>
    <property type="molecule type" value="Genomic_DNA"/>
</dbReference>
<dbReference type="InterPro" id="IPR018000">
    <property type="entry name" value="Neurotransmitter_ion_chnl_CS"/>
</dbReference>
<evidence type="ECO:0000256" key="4">
    <source>
        <dbReference type="ARBA" id="ARBA00023136"/>
    </source>
</evidence>
<keyword evidence="5" id="KW-0732">Signal</keyword>
<evidence type="ECO:0000259" key="7">
    <source>
        <dbReference type="Pfam" id="PF02932"/>
    </source>
</evidence>
<feature type="transmembrane region" description="Helical" evidence="5">
    <location>
        <begin position="403"/>
        <end position="424"/>
    </location>
</feature>
<name>A0A267FLI3_9PLAT</name>
<dbReference type="AlphaFoldDB" id="A0A267FLI3"/>
<keyword evidence="5" id="KW-0407">Ion channel</keyword>
<evidence type="ECO:0008006" key="12">
    <source>
        <dbReference type="Google" id="ProtNLM"/>
    </source>
</evidence>
<dbReference type="PROSITE" id="PS00236">
    <property type="entry name" value="NEUROTR_ION_CHANNEL"/>
    <property type="match status" value="1"/>
</dbReference>
<feature type="chain" id="PRO_5011916132" description="Neur_chan_LBD domain-containing protein" evidence="5">
    <location>
        <begin position="28"/>
        <end position="434"/>
    </location>
</feature>
<protein>
    <recommendedName>
        <fullName evidence="12">Neur_chan_LBD domain-containing protein</fullName>
    </recommendedName>
</protein>
<evidence type="ECO:0000259" key="6">
    <source>
        <dbReference type="Pfam" id="PF02931"/>
    </source>
</evidence>
<dbReference type="GO" id="GO:0004888">
    <property type="term" value="F:transmembrane signaling receptor activity"/>
    <property type="evidence" value="ECO:0007669"/>
    <property type="project" value="InterPro"/>
</dbReference>
<feature type="transmembrane region" description="Helical" evidence="5">
    <location>
        <begin position="310"/>
        <end position="333"/>
    </location>
</feature>
<organism evidence="10 11">
    <name type="scientific">Macrostomum lignano</name>
    <dbReference type="NCBI Taxonomy" id="282301"/>
    <lineage>
        <taxon>Eukaryota</taxon>
        <taxon>Metazoa</taxon>
        <taxon>Spiralia</taxon>
        <taxon>Lophotrochozoa</taxon>
        <taxon>Platyhelminthes</taxon>
        <taxon>Rhabditophora</taxon>
        <taxon>Macrostomorpha</taxon>
        <taxon>Macrostomida</taxon>
        <taxon>Macrostomidae</taxon>
        <taxon>Macrostomum</taxon>
    </lineage>
</organism>
<evidence type="ECO:0000256" key="1">
    <source>
        <dbReference type="ARBA" id="ARBA00004141"/>
    </source>
</evidence>
<dbReference type="InterPro" id="IPR038050">
    <property type="entry name" value="Neuro_actylchol_rec"/>
</dbReference>
<dbReference type="EMBL" id="NIVC01000984">
    <property type="protein sequence ID" value="PAA73977.1"/>
    <property type="molecule type" value="Genomic_DNA"/>
</dbReference>
<feature type="domain" description="Neurotransmitter-gated ion-channel transmembrane" evidence="7">
    <location>
        <begin position="252"/>
        <end position="375"/>
    </location>
</feature>
<dbReference type="OrthoDB" id="6127156at2759"/>
<evidence type="ECO:0000313" key="9">
    <source>
        <dbReference type="EMBL" id="PAA53391.1"/>
    </source>
</evidence>
<evidence type="ECO:0000313" key="11">
    <source>
        <dbReference type="Proteomes" id="UP000215902"/>
    </source>
</evidence>
<keyword evidence="3 5" id="KW-1133">Transmembrane helix</keyword>
<keyword evidence="5" id="KW-0406">Ion transport</keyword>
<evidence type="ECO:0000313" key="8">
    <source>
        <dbReference type="EMBL" id="PAA50078.1"/>
    </source>
</evidence>
<dbReference type="EMBL" id="NIVC01003094">
    <property type="protein sequence ID" value="PAA53391.1"/>
    <property type="molecule type" value="Genomic_DNA"/>
</dbReference>
<keyword evidence="4 5" id="KW-0472">Membrane</keyword>
<evidence type="ECO:0000313" key="10">
    <source>
        <dbReference type="EMBL" id="PAA73977.1"/>
    </source>
</evidence>
<dbReference type="PANTHER" id="PTHR18945">
    <property type="entry name" value="NEUROTRANSMITTER GATED ION CHANNEL"/>
    <property type="match status" value="1"/>
</dbReference>
<evidence type="ECO:0000256" key="3">
    <source>
        <dbReference type="ARBA" id="ARBA00022989"/>
    </source>
</evidence>
<dbReference type="Gene3D" id="2.70.170.10">
    <property type="entry name" value="Neurotransmitter-gated ion-channel ligand-binding domain"/>
    <property type="match status" value="1"/>
</dbReference>